<comment type="caution">
    <text evidence="13">The sequence shown here is derived from an EMBL/GenBank/DDBJ whole genome shotgun (WGS) entry which is preliminary data.</text>
</comment>
<keyword evidence="3 10" id="KW-0812">Transmembrane</keyword>
<dbReference type="Gene3D" id="3.40.30.10">
    <property type="entry name" value="Glutaredoxin"/>
    <property type="match status" value="1"/>
</dbReference>
<feature type="transmembrane region" description="Helical" evidence="10">
    <location>
        <begin position="279"/>
        <end position="302"/>
    </location>
</feature>
<accession>A0ABV9I1S7</accession>
<keyword evidence="7 10" id="KW-0472">Membrane</keyword>
<dbReference type="SUPFAM" id="SSF52833">
    <property type="entry name" value="Thioredoxin-like"/>
    <property type="match status" value="1"/>
</dbReference>
<comment type="subcellular location">
    <subcellularLocation>
        <location evidence="1">Membrane</location>
        <topology evidence="1">Multi-pass membrane protein</topology>
    </subcellularLocation>
</comment>
<evidence type="ECO:0000256" key="2">
    <source>
        <dbReference type="ARBA" id="ARBA00006214"/>
    </source>
</evidence>
<feature type="transmembrane region" description="Helical" evidence="10">
    <location>
        <begin position="136"/>
        <end position="153"/>
    </location>
</feature>
<keyword evidence="8" id="KW-1015">Disulfide bond</keyword>
<dbReference type="CDD" id="cd02972">
    <property type="entry name" value="DsbA_family"/>
    <property type="match status" value="1"/>
</dbReference>
<feature type="domain" description="Thioredoxin-like fold" evidence="12">
    <location>
        <begin position="369"/>
        <end position="505"/>
    </location>
</feature>
<evidence type="ECO:0000256" key="8">
    <source>
        <dbReference type="ARBA" id="ARBA00023157"/>
    </source>
</evidence>
<dbReference type="InterPro" id="IPR012932">
    <property type="entry name" value="VKOR"/>
</dbReference>
<reference evidence="14" key="1">
    <citation type="journal article" date="2019" name="Int. J. Syst. Evol. Microbiol.">
        <title>The Global Catalogue of Microorganisms (GCM) 10K type strain sequencing project: providing services to taxonomists for standard genome sequencing and annotation.</title>
        <authorList>
            <consortium name="The Broad Institute Genomics Platform"/>
            <consortium name="The Broad Institute Genome Sequencing Center for Infectious Disease"/>
            <person name="Wu L."/>
            <person name="Ma J."/>
        </authorList>
    </citation>
    <scope>NUCLEOTIDE SEQUENCE [LARGE SCALE GENOMIC DNA]</scope>
    <source>
        <strain evidence="14">YJ-61-S</strain>
    </source>
</reference>
<dbReference type="RefSeq" id="WP_379981860.1">
    <property type="nucleotide sequence ID" value="NZ_JBHSFV010000014.1"/>
</dbReference>
<keyword evidence="6" id="KW-0560">Oxidoreductase</keyword>
<feature type="transmembrane region" description="Helical" evidence="10">
    <location>
        <begin position="219"/>
        <end position="240"/>
    </location>
</feature>
<evidence type="ECO:0000259" key="11">
    <source>
        <dbReference type="Pfam" id="PF07884"/>
    </source>
</evidence>
<dbReference type="InterPro" id="IPR036249">
    <property type="entry name" value="Thioredoxin-like_sf"/>
</dbReference>
<dbReference type="Pfam" id="PF07884">
    <property type="entry name" value="VKOR"/>
    <property type="match status" value="1"/>
</dbReference>
<evidence type="ECO:0000259" key="12">
    <source>
        <dbReference type="Pfam" id="PF13462"/>
    </source>
</evidence>
<keyword evidence="9" id="KW-0676">Redox-active center</keyword>
<dbReference type="CDD" id="cd12921">
    <property type="entry name" value="VKOR_4"/>
    <property type="match status" value="1"/>
</dbReference>
<evidence type="ECO:0000256" key="10">
    <source>
        <dbReference type="SAM" id="Phobius"/>
    </source>
</evidence>
<evidence type="ECO:0000256" key="6">
    <source>
        <dbReference type="ARBA" id="ARBA00023002"/>
    </source>
</evidence>
<keyword evidence="14" id="KW-1185">Reference proteome</keyword>
<dbReference type="InterPro" id="IPR012336">
    <property type="entry name" value="Thioredoxin-like_fold"/>
</dbReference>
<dbReference type="Pfam" id="PF13462">
    <property type="entry name" value="Thioredoxin_4"/>
    <property type="match status" value="1"/>
</dbReference>
<evidence type="ECO:0000256" key="1">
    <source>
        <dbReference type="ARBA" id="ARBA00004141"/>
    </source>
</evidence>
<evidence type="ECO:0000256" key="3">
    <source>
        <dbReference type="ARBA" id="ARBA00022692"/>
    </source>
</evidence>
<evidence type="ECO:0000256" key="4">
    <source>
        <dbReference type="ARBA" id="ARBA00022719"/>
    </source>
</evidence>
<evidence type="ECO:0000256" key="5">
    <source>
        <dbReference type="ARBA" id="ARBA00022989"/>
    </source>
</evidence>
<feature type="transmembrane region" description="Helical" evidence="10">
    <location>
        <begin position="308"/>
        <end position="325"/>
    </location>
</feature>
<evidence type="ECO:0000313" key="14">
    <source>
        <dbReference type="Proteomes" id="UP001596043"/>
    </source>
</evidence>
<evidence type="ECO:0000256" key="9">
    <source>
        <dbReference type="ARBA" id="ARBA00023284"/>
    </source>
</evidence>
<proteinExistence type="inferred from homology"/>
<keyword evidence="4" id="KW-0874">Quinone</keyword>
<keyword evidence="5 10" id="KW-1133">Transmembrane helix</keyword>
<dbReference type="Proteomes" id="UP001596043">
    <property type="component" value="Unassembled WGS sequence"/>
</dbReference>
<sequence>MAEDISFNNVFQYLEKESITFDKDEILFQIQSHPNYPSLLSISDTLTFFKINNGALRIEVSQIDHLPDQFMALLKEANSKSQFYYVYKKGEKYITIKDKTSYEIDREALESRWLDLIFLIEKPAFENTNSDKKYKTPTVLFGVCVILFLAFYFTSKNTILELLFLVFPSIGILFSIAALKELFGTKSTLINRFCNITSSTNCTAVVSSKKWKFFSVINFSDLSIVFFSSQLLALITFLLIGSLSEYFIIQKILLVSSIPVIMISLYYQKFIEKKWCPVCLVIASIVLLEIAYLFLLLTAGIPISIKSIFIYAYVILVIITLWMILKKMLSKQKNLKEFQINANRLLRNYTVFKNTLITSPKIEIPPQVGITLGNRESNSQITIITNPFCSHCKEVHEIINTILEKYKDEIKIKIIFKTFFELDTEETKHFFRTLMTIYLKNGEKAFTDALSDFFISENVEAWNQKYQIPIDIKKNENLYEYMNAWCLENQINYTPEIFLNGFKYPSEYNKENLAFYMNEFIEDTHF</sequence>
<dbReference type="InterPro" id="IPR038354">
    <property type="entry name" value="VKOR_sf"/>
</dbReference>
<evidence type="ECO:0000313" key="13">
    <source>
        <dbReference type="EMBL" id="MFC4636045.1"/>
    </source>
</evidence>
<dbReference type="Gene3D" id="1.20.1440.130">
    <property type="entry name" value="VKOR domain"/>
    <property type="match status" value="1"/>
</dbReference>
<feature type="transmembrane region" description="Helical" evidence="10">
    <location>
        <begin position="159"/>
        <end position="179"/>
    </location>
</feature>
<comment type="similarity">
    <text evidence="2">Belongs to the VKOR family.</text>
</comment>
<evidence type="ECO:0000256" key="7">
    <source>
        <dbReference type="ARBA" id="ARBA00023136"/>
    </source>
</evidence>
<organism evidence="13 14">
    <name type="scientific">Dokdonia ponticola</name>
    <dbReference type="NCBI Taxonomy" id="2041041"/>
    <lineage>
        <taxon>Bacteria</taxon>
        <taxon>Pseudomonadati</taxon>
        <taxon>Bacteroidota</taxon>
        <taxon>Flavobacteriia</taxon>
        <taxon>Flavobacteriales</taxon>
        <taxon>Flavobacteriaceae</taxon>
        <taxon>Dokdonia</taxon>
    </lineage>
</organism>
<dbReference type="EMBL" id="JBHSFV010000014">
    <property type="protein sequence ID" value="MFC4636045.1"/>
    <property type="molecule type" value="Genomic_DNA"/>
</dbReference>
<gene>
    <name evidence="13" type="ORF">ACFO3O_19200</name>
</gene>
<feature type="domain" description="Vitamin K epoxide reductase" evidence="11">
    <location>
        <begin position="163"/>
        <end position="291"/>
    </location>
</feature>
<protein>
    <submittedName>
        <fullName evidence="13">Thioredoxin domain-containing protein</fullName>
    </submittedName>
</protein>
<feature type="transmembrane region" description="Helical" evidence="10">
    <location>
        <begin position="246"/>
        <end position="267"/>
    </location>
</feature>
<name>A0ABV9I1S7_9FLAO</name>